<dbReference type="Gene3D" id="3.30.2310.20">
    <property type="entry name" value="RelE-like"/>
    <property type="match status" value="1"/>
</dbReference>
<proteinExistence type="inferred from homology"/>
<dbReference type="InterPro" id="IPR007712">
    <property type="entry name" value="RelE/ParE_toxin"/>
</dbReference>
<evidence type="ECO:0000313" key="3">
    <source>
        <dbReference type="EMBL" id="VAX03961.1"/>
    </source>
</evidence>
<dbReference type="PANTHER" id="PTHR33755">
    <property type="entry name" value="TOXIN PARE1-RELATED"/>
    <property type="match status" value="1"/>
</dbReference>
<dbReference type="EMBL" id="UOFW01000070">
    <property type="protein sequence ID" value="VAX03961.1"/>
    <property type="molecule type" value="Genomic_DNA"/>
</dbReference>
<dbReference type="InterPro" id="IPR028344">
    <property type="entry name" value="ParE1/4"/>
</dbReference>
<gene>
    <name evidence="3" type="ORF">MNBD_ALPHA03-469</name>
</gene>
<keyword evidence="2" id="KW-1277">Toxin-antitoxin system</keyword>
<evidence type="ECO:0000256" key="2">
    <source>
        <dbReference type="ARBA" id="ARBA00022649"/>
    </source>
</evidence>
<evidence type="ECO:0008006" key="4">
    <source>
        <dbReference type="Google" id="ProtNLM"/>
    </source>
</evidence>
<dbReference type="Pfam" id="PF05016">
    <property type="entry name" value="ParE_toxin"/>
    <property type="match status" value="1"/>
</dbReference>
<dbReference type="InterPro" id="IPR051803">
    <property type="entry name" value="TA_system_RelE-like_toxin"/>
</dbReference>
<name>A0A3B1AQH3_9ZZZZ</name>
<accession>A0A3B1AQH3</accession>
<protein>
    <recommendedName>
        <fullName evidence="4">Toxin</fullName>
    </recommendedName>
</protein>
<dbReference type="AlphaFoldDB" id="A0A3B1AQH3"/>
<dbReference type="PANTHER" id="PTHR33755:SF9">
    <property type="entry name" value="TOXIN PARE1"/>
    <property type="match status" value="1"/>
</dbReference>
<evidence type="ECO:0000256" key="1">
    <source>
        <dbReference type="ARBA" id="ARBA00006226"/>
    </source>
</evidence>
<sequence>MADYRLSQEAREDLMDIAIYGDENFGLAQSNKYRDQLKGHFERLAEQPKLFAAVDYIKPGYRRSVCDKHSVYYRIDKEGVEIIRVLGRQDHRKAL</sequence>
<dbReference type="PIRSF" id="PIRSF029218">
    <property type="entry name" value="ParE"/>
    <property type="match status" value="1"/>
</dbReference>
<reference evidence="3" key="1">
    <citation type="submission" date="2018-06" db="EMBL/GenBank/DDBJ databases">
        <authorList>
            <person name="Zhirakovskaya E."/>
        </authorList>
    </citation>
    <scope>NUCLEOTIDE SEQUENCE</scope>
</reference>
<comment type="similarity">
    <text evidence="1">Belongs to the RelE toxin family.</text>
</comment>
<dbReference type="InterPro" id="IPR035093">
    <property type="entry name" value="RelE/ParE_toxin_dom_sf"/>
</dbReference>
<organism evidence="3">
    <name type="scientific">hydrothermal vent metagenome</name>
    <dbReference type="NCBI Taxonomy" id="652676"/>
    <lineage>
        <taxon>unclassified sequences</taxon>
        <taxon>metagenomes</taxon>
        <taxon>ecological metagenomes</taxon>
    </lineage>
</organism>